<accession>E0RQ73</accession>
<dbReference type="GO" id="GO:0003735">
    <property type="term" value="F:structural constituent of ribosome"/>
    <property type="evidence" value="ECO:0007669"/>
    <property type="project" value="InterPro"/>
</dbReference>
<sequence>MYTTRVTEKKRARVEEIKKILEEGKGYIFADYRGLTVEQITRLRNELRQQQAILKVVKNRFAKLAFSELEITGLDEVLLGPTVVAVAKEDPAVVAKTIFKYVNETPIKVKAGYIDGQLYGAQQVEAISKLPSRAELLATLMGTMNAPLQNLVYALNGVTTKLVRTLKALADKMEQG</sequence>
<comment type="similarity">
    <text evidence="2 7">Belongs to the universal ribosomal protein uL10 family.</text>
</comment>
<dbReference type="PROSITE" id="PS01109">
    <property type="entry name" value="RIBOSOMAL_L10"/>
    <property type="match status" value="1"/>
</dbReference>
<dbReference type="PaxDb" id="665571-STHERM_c04880"/>
<reference evidence="8 9" key="2">
    <citation type="journal article" date="2010" name="J. Bacteriol.">
        <title>Genome sequence of the polysaccharide-degrading, thermophilic anaerobe Spirochaeta thermophila DSM 6192.</title>
        <authorList>
            <person name="Angelov A."/>
            <person name="Liebl S."/>
            <person name="Ballschmiter M."/>
            <person name="Bomeke M."/>
            <person name="Lehmann R."/>
            <person name="Liesegang H."/>
            <person name="Daniel R."/>
            <person name="Liebl W."/>
        </authorList>
    </citation>
    <scope>NUCLEOTIDE SEQUENCE [LARGE SCALE GENOMIC DNA]</scope>
    <source>
        <strain evidence="9">ATCC 49972 / DSM 6192 / RI 19.B1</strain>
    </source>
</reference>
<evidence type="ECO:0000256" key="4">
    <source>
        <dbReference type="ARBA" id="ARBA00022980"/>
    </source>
</evidence>
<dbReference type="InterPro" id="IPR043141">
    <property type="entry name" value="Ribosomal_uL10-like_sf"/>
</dbReference>
<keyword evidence="3 7" id="KW-0699">rRNA-binding</keyword>
<keyword evidence="7" id="KW-0694">RNA-binding</keyword>
<dbReference type="CDD" id="cd05797">
    <property type="entry name" value="Ribosomal_L10"/>
    <property type="match status" value="1"/>
</dbReference>
<dbReference type="GO" id="GO:0070180">
    <property type="term" value="F:large ribosomal subunit rRNA binding"/>
    <property type="evidence" value="ECO:0007669"/>
    <property type="project" value="UniProtKB-UniRule"/>
</dbReference>
<gene>
    <name evidence="7 8" type="primary">rplJ</name>
    <name evidence="8" type="ordered locus">STHERM_c04880</name>
</gene>
<dbReference type="Proteomes" id="UP000001296">
    <property type="component" value="Chromosome"/>
</dbReference>
<dbReference type="KEGG" id="sta:STHERM_c04880"/>
<dbReference type="HOGENOM" id="CLU_092227_1_2_12"/>
<evidence type="ECO:0000256" key="1">
    <source>
        <dbReference type="ARBA" id="ARBA00002633"/>
    </source>
</evidence>
<evidence type="ECO:0000256" key="7">
    <source>
        <dbReference type="HAMAP-Rule" id="MF_00362"/>
    </source>
</evidence>
<evidence type="ECO:0000313" key="9">
    <source>
        <dbReference type="Proteomes" id="UP000001296"/>
    </source>
</evidence>
<dbReference type="AlphaFoldDB" id="E0RQ73"/>
<dbReference type="eggNOG" id="COG0244">
    <property type="taxonomic scope" value="Bacteria"/>
</dbReference>
<name>E0RQ73_WINT6</name>
<evidence type="ECO:0000256" key="5">
    <source>
        <dbReference type="ARBA" id="ARBA00023274"/>
    </source>
</evidence>
<evidence type="ECO:0000313" key="8">
    <source>
        <dbReference type="EMBL" id="ADN01457.1"/>
    </source>
</evidence>
<dbReference type="InterPro" id="IPR002363">
    <property type="entry name" value="Ribosomal_uL10_CS_bac"/>
</dbReference>
<reference key="1">
    <citation type="submission" date="2009-08" db="EMBL/GenBank/DDBJ databases">
        <title>The genome sequence of Spirochaeta thermophila DSM6192.</title>
        <authorList>
            <person name="Angelov A."/>
            <person name="Mientus M."/>
            <person name="Wittenberg S."/>
            <person name="Lehmann R."/>
            <person name="Liesegang H."/>
            <person name="Daniel R."/>
            <person name="Liebl W."/>
        </authorList>
    </citation>
    <scope>NUCLEOTIDE SEQUENCE</scope>
    <source>
        <strain>DSM 6192</strain>
    </source>
</reference>
<dbReference type="GO" id="GO:0006412">
    <property type="term" value="P:translation"/>
    <property type="evidence" value="ECO:0007669"/>
    <property type="project" value="UniProtKB-UniRule"/>
</dbReference>
<evidence type="ECO:0000256" key="6">
    <source>
        <dbReference type="ARBA" id="ARBA00035202"/>
    </source>
</evidence>
<protein>
    <recommendedName>
        <fullName evidence="6 7">Large ribosomal subunit protein uL10</fullName>
    </recommendedName>
</protein>
<dbReference type="PANTHER" id="PTHR11560">
    <property type="entry name" value="39S RIBOSOMAL PROTEIN L10, MITOCHONDRIAL"/>
    <property type="match status" value="1"/>
</dbReference>
<dbReference type="EMBL" id="CP001698">
    <property type="protein sequence ID" value="ADN01457.1"/>
    <property type="molecule type" value="Genomic_DNA"/>
</dbReference>
<dbReference type="InterPro" id="IPR001790">
    <property type="entry name" value="Ribosomal_uL10"/>
</dbReference>
<comment type="function">
    <text evidence="1 7">Forms part of the ribosomal stalk, playing a central role in the interaction of the ribosome with GTP-bound translation factors.</text>
</comment>
<evidence type="ECO:0000256" key="2">
    <source>
        <dbReference type="ARBA" id="ARBA00008889"/>
    </source>
</evidence>
<keyword evidence="5 7" id="KW-0687">Ribonucleoprotein</keyword>
<organism evidence="8 9">
    <name type="scientific">Winmispira thermophila (strain ATCC 49972 / DSM 6192 / RI 19.B1)</name>
    <name type="common">Spirochaeta thermophila</name>
    <dbReference type="NCBI Taxonomy" id="665571"/>
    <lineage>
        <taxon>Bacteria</taxon>
        <taxon>Pseudomonadati</taxon>
        <taxon>Spirochaetota</taxon>
        <taxon>Spirochaetia</taxon>
        <taxon>Winmispirales</taxon>
        <taxon>Winmispiraceae</taxon>
        <taxon>Winmispira</taxon>
    </lineage>
</organism>
<comment type="subunit">
    <text evidence="7">Part of the ribosomal stalk of the 50S ribosomal subunit. The N-terminus interacts with L11 and the large rRNA to form the base of the stalk. The C-terminus forms an elongated spine to which L12 dimers bind in a sequential fashion forming a multimeric L10(L12)X complex.</text>
</comment>
<dbReference type="RefSeq" id="WP_013313298.1">
    <property type="nucleotide sequence ID" value="NC_014484.1"/>
</dbReference>
<dbReference type="SUPFAM" id="SSF160369">
    <property type="entry name" value="Ribosomal protein L10-like"/>
    <property type="match status" value="1"/>
</dbReference>
<evidence type="ECO:0000256" key="3">
    <source>
        <dbReference type="ARBA" id="ARBA00022730"/>
    </source>
</evidence>
<dbReference type="InterPro" id="IPR047865">
    <property type="entry name" value="Ribosomal_uL10_bac_type"/>
</dbReference>
<dbReference type="Gene3D" id="6.10.250.290">
    <property type="match status" value="1"/>
</dbReference>
<keyword evidence="4 7" id="KW-0689">Ribosomal protein</keyword>
<dbReference type="Gene3D" id="3.30.70.1730">
    <property type="match status" value="1"/>
</dbReference>
<dbReference type="InterPro" id="IPR022973">
    <property type="entry name" value="Ribosomal_uL10_bac"/>
</dbReference>
<dbReference type="Pfam" id="PF00466">
    <property type="entry name" value="Ribosomal_L10"/>
    <property type="match status" value="1"/>
</dbReference>
<dbReference type="GO" id="GO:0015934">
    <property type="term" value="C:large ribosomal subunit"/>
    <property type="evidence" value="ECO:0007669"/>
    <property type="project" value="InterPro"/>
</dbReference>
<dbReference type="NCBIfam" id="NF000955">
    <property type="entry name" value="PRK00099.1-1"/>
    <property type="match status" value="1"/>
</dbReference>
<proteinExistence type="inferred from homology"/>
<dbReference type="HAMAP" id="MF_00362">
    <property type="entry name" value="Ribosomal_uL10"/>
    <property type="match status" value="1"/>
</dbReference>